<dbReference type="Pfam" id="PF02415">
    <property type="entry name" value="Chlam_PMP"/>
    <property type="match status" value="5"/>
</dbReference>
<feature type="domain" description="Right handed beta helix" evidence="10">
    <location>
        <begin position="212"/>
        <end position="322"/>
    </location>
</feature>
<evidence type="ECO:0000256" key="1">
    <source>
        <dbReference type="ARBA" id="ARBA00004196"/>
    </source>
</evidence>
<dbReference type="InterPro" id="IPR006626">
    <property type="entry name" value="PbH1"/>
</dbReference>
<evidence type="ECO:0000256" key="5">
    <source>
        <dbReference type="ARBA" id="ARBA00022729"/>
    </source>
</evidence>
<keyword evidence="6" id="KW-0472">Membrane</keyword>
<dbReference type="InterPro" id="IPR003368">
    <property type="entry name" value="POMP_repeat"/>
</dbReference>
<organism evidence="11 12">
    <name type="scientific">Hymenobacter chitinivorans DSM 11115</name>
    <dbReference type="NCBI Taxonomy" id="1121954"/>
    <lineage>
        <taxon>Bacteria</taxon>
        <taxon>Pseudomonadati</taxon>
        <taxon>Bacteroidota</taxon>
        <taxon>Cytophagia</taxon>
        <taxon>Cytophagales</taxon>
        <taxon>Hymenobacteraceae</taxon>
        <taxon>Hymenobacter</taxon>
    </lineage>
</organism>
<dbReference type="NCBIfam" id="TIGR04183">
    <property type="entry name" value="Por_Secre_tail"/>
    <property type="match status" value="1"/>
</dbReference>
<dbReference type="InterPro" id="IPR039448">
    <property type="entry name" value="Beta_helix"/>
</dbReference>
<accession>A0A2M9BM04</accession>
<feature type="chain" id="PRO_5014896267" evidence="9">
    <location>
        <begin position="36"/>
        <end position="1788"/>
    </location>
</feature>
<evidence type="ECO:0000313" key="12">
    <source>
        <dbReference type="Proteomes" id="UP000228535"/>
    </source>
</evidence>
<dbReference type="EMBL" id="PGFA01000001">
    <property type="protein sequence ID" value="PJJ58955.1"/>
    <property type="molecule type" value="Genomic_DNA"/>
</dbReference>
<reference evidence="11 12" key="1">
    <citation type="submission" date="2017-11" db="EMBL/GenBank/DDBJ databases">
        <title>Genomic Encyclopedia of Archaeal and Bacterial Type Strains, Phase II (KMG-II): From Individual Species to Whole Genera.</title>
        <authorList>
            <person name="Goeker M."/>
        </authorList>
    </citation>
    <scope>NUCLEOTIDE SEQUENCE [LARGE SCALE GENOMIC DNA]</scope>
    <source>
        <strain evidence="11 12">DSM 11115</strain>
    </source>
</reference>
<evidence type="ECO:0000313" key="11">
    <source>
        <dbReference type="EMBL" id="PJJ58955.1"/>
    </source>
</evidence>
<dbReference type="GO" id="GO:0005576">
    <property type="term" value="C:extracellular region"/>
    <property type="evidence" value="ECO:0007669"/>
    <property type="project" value="UniProtKB-SubCell"/>
</dbReference>
<dbReference type="InterPro" id="IPR059226">
    <property type="entry name" value="Choice_anch_Q_dom"/>
</dbReference>
<dbReference type="NCBIfam" id="TIGR01376">
    <property type="entry name" value="POMP_repeat"/>
    <property type="match status" value="1"/>
</dbReference>
<dbReference type="InterPro" id="IPR022441">
    <property type="entry name" value="Para_beta_helix_rpt-2"/>
</dbReference>
<feature type="region of interest" description="Disordered" evidence="8">
    <location>
        <begin position="528"/>
        <end position="549"/>
    </location>
</feature>
<comment type="caution">
    <text evidence="11">The sequence shown here is derived from an EMBL/GenBank/DDBJ whole genome shotgun (WGS) entry which is preliminary data.</text>
</comment>
<sequence length="1788" mass="178958">MQQRYSWAARAAYSLRLCLAGSGLLLPLLPGAARAQCPTGTRLYVKADPTLTVNGTGESWTTAYISLADALEKARTCATVTEIWVAEGTYKPAFDATGTAATAAPRTRTFLLKSGVSLYGGFAGTEAALADRTAGHETILSGDFNGDDVTTGSGSNLAITGNSENAYHVLLATNLPASPATGLSGFSIRGGNAVGAPMVAGTATLPPGSAGGLGSNSSTLTLTDCAFSGNAALSGGGLYGISSALKLIGCTFSNNATTSTGGGMVSGTSTLLTLSGCTFSGNRAATNGGGLTNSSAANSTFTNCTFSNNAANSGGGINTAGGTLTSLKLTGCLFSGNKATSTFGGGIAASSSAPTLTNCVFSGNTAATNGGGLYNINASPALFSCIFVGNAAAAGGGGYFTGSSSSSTLVNCTLTGNTATGNGGGLFFDTSTGGMVRNAILWNNTNTAATPAQQNIYKATTTASPSVSNSIVGDYVAGFGGGTTNISGSSSTISKADPRFVNAADPDGPDNIFGTTDDGLALQAGPAVDLGSSGTPTTPVTDITGAPRSGLPDAGAYEFQCAGGTRLYVNAAVTTPGNGATWATAIARLSDALRLAKTTGGCGATVVEIWVAEGTYTPAYNGNTVPTDLRTRTFQLKSGVSIYGGFAGTEAALADRTAGHETVLSGDFNGNDQYVFSNNAENAYSVLTGASIPVSPATVLDGLSVRGGNANGGTAATSRGGGFTNTSGSGPTLTNCVFSGNSALIGGGLYNASATVVLSNCTFSGNRATYVDPFGNSLPNNSGGGMYNIAAPTITGCTFSDNLASSGAGMYNTSSSLTLTNCTLSNNQGEGMYNASASPTLMGCTLSNNQRDGMYNTASSPTLTDCTLSNNRYNGMYNEAASAARLTRCILNNNLYGGMYNHASSPMLTTCTLSGNTASFYSRFQGYFRDGGGGMYNEAASSPVLTGCTFSNNTCTYYGGAIFNNASSPQLTNCTFDGNSAQSAGAMFGNDDSSPTLTGCTFRNNTATSEGGALYCYGNSTLTLTGCTFSGNRSAAAGGAIDAVSGTQFILTNCVFTNNVAANLGGAIQLNPGITATLTNCTLTGNSVTKVGTVNGFTYGGGGISTNSPITLTNCILWNNTGGPANQENLFEYSTPSVVTVANSTVGDYSATASTYAAKATNISTTDPRFVNGASPAGPDALFGTLDDGLSLLPGSPAIDASDPATANTAGADIVGNARVAIYDQGAYEAVPRCAVTAVAQAATLLLAADGTATLTPAAIDNGSTSACTIALRSVTPNTFTCADLGPHAVTLTVTALDGTISTAPATVTVGIPVLTSTTWTGRASTDPADCANWSYGQGPTAGISAVVPTGLTNYPALATGTTAVNDLTIDVNSRLTLAGGATLEVSGNFLNNGTADLLGTVAFVGSAATQTLGGSTATLFSALTVAKPAGTVQLARDLTVAGALTLTSGTLTTTSYQVNLGSTASLSESETGYVLGKVAVNRTLAPGTAETFAGLGLTLTPAAGSTAPGATLVTRTTGTALDLTGTSQSILRNFDIQPATNTGLDVTMDFAYFTHELNGIPAANLALLKSVSGTAPWITQSGTTATGNVVTKTGIVDFSVWTLGSSTNPLPVELKAFTATPQGSGTVRLDWATASEMNSKVFDVERSANGTSFERIGTVAAAGTSSTTRRYMLPDAELPASATQLYYRLKQVDLDGTFSYSPVRTVNLTGTVATSLTLYPNPTHGGAATLTGGQPGTVVTVLDALGRPVTSATTDAAGTAALKLPAGLAAGIYVVRNGTRALRLTVE</sequence>
<dbReference type="PANTHER" id="PTHR11319:SF35">
    <property type="entry name" value="OUTER MEMBRANE PROTEIN PMPC-RELATED"/>
    <property type="match status" value="1"/>
</dbReference>
<protein>
    <submittedName>
        <fullName evidence="11">Putative outer membrane repeat protein/parallel beta-helix repeat protein</fullName>
    </submittedName>
</protein>
<dbReference type="PANTHER" id="PTHR11319">
    <property type="entry name" value="G PROTEIN-COUPLED RECEPTOR-RELATED"/>
    <property type="match status" value="1"/>
</dbReference>
<feature type="compositionally biased region" description="Polar residues" evidence="8">
    <location>
        <begin position="532"/>
        <end position="541"/>
    </location>
</feature>
<gene>
    <name evidence="11" type="ORF">CLV45_0367</name>
</gene>
<dbReference type="InterPro" id="IPR012334">
    <property type="entry name" value="Pectin_lyas_fold"/>
</dbReference>
<evidence type="ECO:0000256" key="3">
    <source>
        <dbReference type="ARBA" id="ARBA00004613"/>
    </source>
</evidence>
<name>A0A2M9BM04_9BACT</name>
<dbReference type="GO" id="GO:0009279">
    <property type="term" value="C:cell outer membrane"/>
    <property type="evidence" value="ECO:0007669"/>
    <property type="project" value="UniProtKB-SubCell"/>
</dbReference>
<keyword evidence="7" id="KW-0998">Cell outer membrane</keyword>
<dbReference type="InterPro" id="IPR013783">
    <property type="entry name" value="Ig-like_fold"/>
</dbReference>
<evidence type="ECO:0000256" key="8">
    <source>
        <dbReference type="SAM" id="MobiDB-lite"/>
    </source>
</evidence>
<evidence type="ECO:0000259" key="10">
    <source>
        <dbReference type="Pfam" id="PF13229"/>
    </source>
</evidence>
<feature type="signal peptide" evidence="9">
    <location>
        <begin position="1"/>
        <end position="35"/>
    </location>
</feature>
<dbReference type="SMART" id="SM00710">
    <property type="entry name" value="PbH1"/>
    <property type="match status" value="17"/>
</dbReference>
<dbReference type="NCBIfam" id="NF041518">
    <property type="entry name" value="choice_anch_Q"/>
    <property type="match status" value="1"/>
</dbReference>
<dbReference type="Pfam" id="PF13229">
    <property type="entry name" value="Beta_helix"/>
    <property type="match status" value="2"/>
</dbReference>
<feature type="domain" description="Right handed beta helix" evidence="10">
    <location>
        <begin position="790"/>
        <end position="917"/>
    </location>
</feature>
<comment type="subcellular location">
    <subcellularLocation>
        <location evidence="1">Cell envelope</location>
    </subcellularLocation>
    <subcellularLocation>
        <location evidence="2">Cell outer membrane</location>
    </subcellularLocation>
    <subcellularLocation>
        <location evidence="3">Secreted</location>
    </subcellularLocation>
</comment>
<keyword evidence="12" id="KW-1185">Reference proteome</keyword>
<evidence type="ECO:0000256" key="2">
    <source>
        <dbReference type="ARBA" id="ARBA00004442"/>
    </source>
</evidence>
<dbReference type="InterPro" id="IPR011050">
    <property type="entry name" value="Pectin_lyase_fold/virulence"/>
</dbReference>
<dbReference type="InterPro" id="IPR026444">
    <property type="entry name" value="Secre_tail"/>
</dbReference>
<evidence type="ECO:0000256" key="9">
    <source>
        <dbReference type="SAM" id="SignalP"/>
    </source>
</evidence>
<dbReference type="Proteomes" id="UP000228535">
    <property type="component" value="Unassembled WGS sequence"/>
</dbReference>
<evidence type="ECO:0000256" key="6">
    <source>
        <dbReference type="ARBA" id="ARBA00023136"/>
    </source>
</evidence>
<dbReference type="Gene3D" id="2.160.20.10">
    <property type="entry name" value="Single-stranded right-handed beta-helix, Pectin lyase-like"/>
    <property type="match status" value="3"/>
</dbReference>
<keyword evidence="4" id="KW-0964">Secreted</keyword>
<keyword evidence="5 9" id="KW-0732">Signal</keyword>
<evidence type="ECO:0000256" key="4">
    <source>
        <dbReference type="ARBA" id="ARBA00022525"/>
    </source>
</evidence>
<dbReference type="Gene3D" id="2.60.40.10">
    <property type="entry name" value="Immunoglobulins"/>
    <property type="match status" value="1"/>
</dbReference>
<dbReference type="OrthoDB" id="663485at2"/>
<evidence type="ECO:0000256" key="7">
    <source>
        <dbReference type="ARBA" id="ARBA00023237"/>
    </source>
</evidence>
<dbReference type="SUPFAM" id="SSF51126">
    <property type="entry name" value="Pectin lyase-like"/>
    <property type="match status" value="4"/>
</dbReference>
<proteinExistence type="predicted"/>
<dbReference type="RefSeq" id="WP_100334699.1">
    <property type="nucleotide sequence ID" value="NZ_PGFA01000001.1"/>
</dbReference>
<dbReference type="NCBIfam" id="TIGR03804">
    <property type="entry name" value="para_beta_helix"/>
    <property type="match status" value="1"/>
</dbReference>